<dbReference type="AlphaFoldDB" id="A0A9X3IW67"/>
<comment type="caution">
    <text evidence="2">The sequence shown here is derived from an EMBL/GenBank/DDBJ whole genome shotgun (WGS) entry which is preliminary data.</text>
</comment>
<organism evidence="2 3">
    <name type="scientific">Nannocystis pusilla</name>
    <dbReference type="NCBI Taxonomy" id="889268"/>
    <lineage>
        <taxon>Bacteria</taxon>
        <taxon>Pseudomonadati</taxon>
        <taxon>Myxococcota</taxon>
        <taxon>Polyangia</taxon>
        <taxon>Nannocystales</taxon>
        <taxon>Nannocystaceae</taxon>
        <taxon>Nannocystis</taxon>
    </lineage>
</organism>
<gene>
    <name evidence="2" type="ORF">OV079_11270</name>
</gene>
<reference evidence="2" key="1">
    <citation type="submission" date="2022-11" db="EMBL/GenBank/DDBJ databases">
        <title>Minimal conservation of predation-associated metabolite biosynthetic gene clusters underscores biosynthetic potential of Myxococcota including descriptions for ten novel species: Archangium lansinium sp. nov., Myxococcus landrumus sp. nov., Nannocystis bai.</title>
        <authorList>
            <person name="Ahearne A."/>
            <person name="Stevens C."/>
            <person name="Phillips K."/>
        </authorList>
    </citation>
    <scope>NUCLEOTIDE SEQUENCE</scope>
    <source>
        <strain evidence="2">Na p29</strain>
    </source>
</reference>
<feature type="region of interest" description="Disordered" evidence="1">
    <location>
        <begin position="53"/>
        <end position="134"/>
    </location>
</feature>
<feature type="compositionally biased region" description="Basic and acidic residues" evidence="1">
    <location>
        <begin position="95"/>
        <end position="109"/>
    </location>
</feature>
<sequence>MDDHPRAVEQQQPLVERLEAAGQRAADVGVCDRSGAVNVSSTLSLASLLARTAHGHARPRPGTSVSSSENVPRGSPAQPGEGPPERAALAGARDVGQERLAAEVRRGEALGEAGVGGQDQACGRQHGRRHGQGRDDLAVGAERAIGAETDRRFGVAEARQRGGFGALDHE</sequence>
<evidence type="ECO:0000313" key="3">
    <source>
        <dbReference type="Proteomes" id="UP001150924"/>
    </source>
</evidence>
<keyword evidence="3" id="KW-1185">Reference proteome</keyword>
<name>A0A9X3IW67_9BACT</name>
<dbReference type="RefSeq" id="WP_267768160.1">
    <property type="nucleotide sequence ID" value="NZ_JAPNKE010000002.1"/>
</dbReference>
<dbReference type="EMBL" id="JAPNKE010000002">
    <property type="protein sequence ID" value="MCY1006131.1"/>
    <property type="molecule type" value="Genomic_DNA"/>
</dbReference>
<protein>
    <submittedName>
        <fullName evidence="2">Uncharacterized protein</fullName>
    </submittedName>
</protein>
<evidence type="ECO:0000313" key="2">
    <source>
        <dbReference type="EMBL" id="MCY1006131.1"/>
    </source>
</evidence>
<evidence type="ECO:0000256" key="1">
    <source>
        <dbReference type="SAM" id="MobiDB-lite"/>
    </source>
</evidence>
<dbReference type="Proteomes" id="UP001150924">
    <property type="component" value="Unassembled WGS sequence"/>
</dbReference>
<proteinExistence type="predicted"/>
<accession>A0A9X3IW67</accession>